<keyword evidence="5" id="KW-1185">Reference proteome</keyword>
<dbReference type="InterPro" id="IPR016163">
    <property type="entry name" value="Ald_DH_C"/>
</dbReference>
<dbReference type="PANTHER" id="PTHR43111:SF1">
    <property type="entry name" value="ALDEHYDE DEHYDROGENASE B-RELATED"/>
    <property type="match status" value="1"/>
</dbReference>
<comment type="similarity">
    <text evidence="1">Belongs to the aldehyde dehydrogenase family.</text>
</comment>
<feature type="domain" description="Aldehyde dehydrogenase" evidence="3">
    <location>
        <begin position="21"/>
        <end position="323"/>
    </location>
</feature>
<gene>
    <name evidence="4" type="ORF">OUY24_26595</name>
</gene>
<comment type="caution">
    <text evidence="4">The sequence shown here is derived from an EMBL/GenBank/DDBJ whole genome shotgun (WGS) entry which is preliminary data.</text>
</comment>
<protein>
    <submittedName>
        <fullName evidence="4">Aldehyde dehydrogenase family protein</fullName>
    </submittedName>
</protein>
<dbReference type="InterPro" id="IPR016162">
    <property type="entry name" value="Ald_DH_N"/>
</dbReference>
<name>A0ABT4T3Z1_9ACTN</name>
<organism evidence="4 5">
    <name type="scientific">Nonomuraea ferruginea</name>
    <dbReference type="NCBI Taxonomy" id="46174"/>
    <lineage>
        <taxon>Bacteria</taxon>
        <taxon>Bacillati</taxon>
        <taxon>Actinomycetota</taxon>
        <taxon>Actinomycetes</taxon>
        <taxon>Streptosporangiales</taxon>
        <taxon>Streptosporangiaceae</taxon>
        <taxon>Nonomuraea</taxon>
    </lineage>
</organism>
<proteinExistence type="inferred from homology"/>
<evidence type="ECO:0000256" key="2">
    <source>
        <dbReference type="ARBA" id="ARBA00023002"/>
    </source>
</evidence>
<accession>A0ABT4T3Z1</accession>
<evidence type="ECO:0000313" key="4">
    <source>
        <dbReference type="EMBL" id="MDA0644214.1"/>
    </source>
</evidence>
<dbReference type="Gene3D" id="3.40.309.10">
    <property type="entry name" value="Aldehyde Dehydrogenase, Chain A, domain 2"/>
    <property type="match status" value="1"/>
</dbReference>
<dbReference type="Pfam" id="PF00171">
    <property type="entry name" value="Aldedh"/>
    <property type="match status" value="1"/>
</dbReference>
<feature type="non-terminal residue" evidence="4">
    <location>
        <position position="324"/>
    </location>
</feature>
<dbReference type="Proteomes" id="UP001212498">
    <property type="component" value="Unassembled WGS sequence"/>
</dbReference>
<keyword evidence="2" id="KW-0560">Oxidoreductase</keyword>
<dbReference type="Gene3D" id="3.40.605.10">
    <property type="entry name" value="Aldehyde Dehydrogenase, Chain A, domain 1"/>
    <property type="match status" value="1"/>
</dbReference>
<sequence>MSTLLESYAAGRWFRAADDGEPLLDAATGEEVARLSSRGLDIAAMVRHARETGGPALRSLTFHERAALLKALAKHLSERKEELYALSVRTGATSRDTAVDVDGGIGTLFSYASKGVRELPNDTVFLDGGLERLGKGGTFVGQHLYTSRPGVALQINAFNFPVWGMLEKLAPAFLAGLPSIVKPASQTSYLTELAVRLIVGSGILPEGSIQLVAGSAAGLLDELTVQDSVAFTGSAHTAGILRRHPNVLDGGVLLGVEADSLNCSVLGPDVRPDDPEFDLFVKGVVTEMTVKAGQKCTAIRRALVPSAMADQVVEALAARLARVT</sequence>
<dbReference type="PANTHER" id="PTHR43111">
    <property type="entry name" value="ALDEHYDE DEHYDROGENASE B-RELATED"/>
    <property type="match status" value="1"/>
</dbReference>
<dbReference type="InterPro" id="IPR015590">
    <property type="entry name" value="Aldehyde_DH_dom"/>
</dbReference>
<reference evidence="4 5" key="1">
    <citation type="submission" date="2022-11" db="EMBL/GenBank/DDBJ databases">
        <title>Nonomuraea corallina sp. nov., a new species of the genus Nonomuraea isolated from sea side sediment in Thai sea.</title>
        <authorList>
            <person name="Ngamcharungchit C."/>
            <person name="Matsumoto A."/>
            <person name="Suriyachadkun C."/>
            <person name="Panbangred W."/>
            <person name="Inahashi Y."/>
            <person name="Intra B."/>
        </authorList>
    </citation>
    <scope>NUCLEOTIDE SEQUENCE [LARGE SCALE GENOMIC DNA]</scope>
    <source>
        <strain evidence="4 5">DSM 43553</strain>
    </source>
</reference>
<dbReference type="EMBL" id="JAPNUD010000089">
    <property type="protein sequence ID" value="MDA0644214.1"/>
    <property type="molecule type" value="Genomic_DNA"/>
</dbReference>
<dbReference type="InterPro" id="IPR016161">
    <property type="entry name" value="Ald_DH/histidinol_DH"/>
</dbReference>
<evidence type="ECO:0000259" key="3">
    <source>
        <dbReference type="Pfam" id="PF00171"/>
    </source>
</evidence>
<dbReference type="SUPFAM" id="SSF53720">
    <property type="entry name" value="ALDH-like"/>
    <property type="match status" value="1"/>
</dbReference>
<evidence type="ECO:0000256" key="1">
    <source>
        <dbReference type="ARBA" id="ARBA00009986"/>
    </source>
</evidence>
<dbReference type="RefSeq" id="WP_271278272.1">
    <property type="nucleotide sequence ID" value="NZ_JAPNUD010000089.1"/>
</dbReference>
<evidence type="ECO:0000313" key="5">
    <source>
        <dbReference type="Proteomes" id="UP001212498"/>
    </source>
</evidence>